<evidence type="ECO:0000256" key="1">
    <source>
        <dbReference type="SAM" id="MobiDB-lite"/>
    </source>
</evidence>
<reference evidence="2 3" key="1">
    <citation type="submission" date="2020-01" db="EMBL/GenBank/DDBJ databases">
        <title>Insect and environment-associated Actinomycetes.</title>
        <authorList>
            <person name="Currrie C."/>
            <person name="Chevrette M."/>
            <person name="Carlson C."/>
            <person name="Stubbendieck R."/>
            <person name="Wendt-Pienkowski E."/>
        </authorList>
    </citation>
    <scope>NUCLEOTIDE SEQUENCE [LARGE SCALE GENOMIC DNA]</scope>
    <source>
        <strain evidence="2 3">SID8386</strain>
    </source>
</reference>
<protein>
    <submittedName>
        <fullName evidence="2">Uncharacterized protein</fullName>
    </submittedName>
</protein>
<comment type="caution">
    <text evidence="2">The sequence shown here is derived from an EMBL/GenBank/DDBJ whole genome shotgun (WGS) entry which is preliminary data.</text>
</comment>
<dbReference type="Proteomes" id="UP000470404">
    <property type="component" value="Unassembled WGS sequence"/>
</dbReference>
<dbReference type="EMBL" id="JAAGNC010000188">
    <property type="protein sequence ID" value="NEC60993.1"/>
    <property type="molecule type" value="Genomic_DNA"/>
</dbReference>
<evidence type="ECO:0000313" key="3">
    <source>
        <dbReference type="Proteomes" id="UP000470404"/>
    </source>
</evidence>
<feature type="region of interest" description="Disordered" evidence="1">
    <location>
        <begin position="1"/>
        <end position="26"/>
    </location>
</feature>
<name>A0ABX0C411_9PSEU</name>
<proteinExistence type="predicted"/>
<accession>A0ABX0C411</accession>
<sequence length="118" mass="12322">MTVADPAVKGVKVSTETGRGHDGGPPSIPWLLVAEDGHRWDWPAVQRAVIRLNCWHCDIHSAKRLAGIALGLLCAPQPTGALLRGAPVSAPIAGIDPFTATPLATASLTAYARTPTRA</sequence>
<gene>
    <name evidence="2" type="ORF">G3I59_36715</name>
</gene>
<dbReference type="RefSeq" id="WP_157905140.1">
    <property type="nucleotide sequence ID" value="NZ_JAAGNC010000188.1"/>
</dbReference>
<evidence type="ECO:0000313" key="2">
    <source>
        <dbReference type="EMBL" id="NEC60993.1"/>
    </source>
</evidence>
<keyword evidence="3" id="KW-1185">Reference proteome</keyword>
<organism evidence="2 3">
    <name type="scientific">Amycolatopsis rubida</name>
    <dbReference type="NCBI Taxonomy" id="112413"/>
    <lineage>
        <taxon>Bacteria</taxon>
        <taxon>Bacillati</taxon>
        <taxon>Actinomycetota</taxon>
        <taxon>Actinomycetes</taxon>
        <taxon>Pseudonocardiales</taxon>
        <taxon>Pseudonocardiaceae</taxon>
        <taxon>Amycolatopsis</taxon>
    </lineage>
</organism>